<evidence type="ECO:0008006" key="4">
    <source>
        <dbReference type="Google" id="ProtNLM"/>
    </source>
</evidence>
<gene>
    <name evidence="2" type="ORF">ACHAWU_006776</name>
</gene>
<evidence type="ECO:0000313" key="2">
    <source>
        <dbReference type="EMBL" id="KAL3768675.1"/>
    </source>
</evidence>
<reference evidence="2 3" key="1">
    <citation type="submission" date="2024-10" db="EMBL/GenBank/DDBJ databases">
        <title>Updated reference genomes for cyclostephanoid diatoms.</title>
        <authorList>
            <person name="Roberts W.R."/>
            <person name="Alverson A.J."/>
        </authorList>
    </citation>
    <scope>NUCLEOTIDE SEQUENCE [LARGE SCALE GENOMIC DNA]</scope>
    <source>
        <strain evidence="2 3">AJA232-27</strain>
    </source>
</reference>
<organism evidence="2 3">
    <name type="scientific">Discostella pseudostelligera</name>
    <dbReference type="NCBI Taxonomy" id="259834"/>
    <lineage>
        <taxon>Eukaryota</taxon>
        <taxon>Sar</taxon>
        <taxon>Stramenopiles</taxon>
        <taxon>Ochrophyta</taxon>
        <taxon>Bacillariophyta</taxon>
        <taxon>Coscinodiscophyceae</taxon>
        <taxon>Thalassiosirophycidae</taxon>
        <taxon>Stephanodiscales</taxon>
        <taxon>Stephanodiscaceae</taxon>
        <taxon>Discostella</taxon>
    </lineage>
</organism>
<feature type="region of interest" description="Disordered" evidence="1">
    <location>
        <begin position="347"/>
        <end position="371"/>
    </location>
</feature>
<dbReference type="Proteomes" id="UP001530293">
    <property type="component" value="Unassembled WGS sequence"/>
</dbReference>
<dbReference type="AlphaFoldDB" id="A0ABD3N7M1"/>
<comment type="caution">
    <text evidence="2">The sequence shown here is derived from an EMBL/GenBank/DDBJ whole genome shotgun (WGS) entry which is preliminary data.</text>
</comment>
<dbReference type="EMBL" id="JALLBG020000062">
    <property type="protein sequence ID" value="KAL3768675.1"/>
    <property type="molecule type" value="Genomic_DNA"/>
</dbReference>
<proteinExistence type="predicted"/>
<name>A0ABD3N7M1_9STRA</name>
<protein>
    <recommendedName>
        <fullName evidence="4">Cleavage and polyadenylation specificity factor subunit 2</fullName>
    </recommendedName>
</protein>
<accession>A0ABD3N7M1</accession>
<evidence type="ECO:0000256" key="1">
    <source>
        <dbReference type="SAM" id="MobiDB-lite"/>
    </source>
</evidence>
<keyword evidence="3" id="KW-1185">Reference proteome</keyword>
<sequence>MTTMPPRLAIIDGTHLCLLPSSSGRLLQQLQSTAASSANSNVAAAVVVVPALPLSSIWDRFHCGNEEGDGNNNNDIDCDASYLKMDTFILHMSDLSNYNDDVDDSSNNCHNYSSGSIIRLMRHSQSLLVDSSVSHGGNDKSSTTSILPLRIVALHDDDDDIMAMEETTTKIAMNANENRMEIHILSFASPSDHDYDYYDNEGCHNIPLDDNEDESDDCIIYGGGYYNLASEEEEEGGSNSNGGVIIESAEPSTAAAMAILDVTGAGSYLVADLFGVPGYEQVLVLPHLVMDDAKLLSDMAVWDNNDEIIHGGTTTDGKILQRRMELLQLILEHSFITDGVTIIHPVPPSSTQSQLSLNNPETGKSQQESYLSKTKAKSSCITIPPLLLTLEDEEDTAMVDRRNNGKRRTRRIVAKTTPVENGDAINTESTTISEALSTTTTTREEIPGEISNALLGEDGKESSHPAWLNAIAHTVEHRLAAELSEVERIERSAQICLDLVDEGRKTLHSATRSGTTGDNDDPEAIRLRYGIRPRTSSIENNCGGISVVLDLEVDLLMGPSTTNTNAATSTGDEVSNVGITLHDFHLSCSLANRASSLATSPKTIRTVSGIVPTLQSGECITILASVHLADLRLNVTPMQEESQSSPSPMLDICIQGLWVKEDSNGVSEYPSTSANNDGSKATISDRHGAVLCILRLPVETIFLAPPASSPPPQSNHWIQYEFDFIAANKSRCRTTSSGQSVSDIDPTPILPTAVFEYRSPRTLTIDTSSAIQDAKIWKDLVTNMNARVGGNTFIDLYWKKGDPRLNLVIFGSNMEERAAMVKFVLSCLPASAKLIVEDPDEKQHVRALLRSMKNEVDAIKRHSKLSPDAITPALVKEIASLQCDTDGVASTLKRGWL</sequence>
<feature type="compositionally biased region" description="Polar residues" evidence="1">
    <location>
        <begin position="349"/>
        <end position="371"/>
    </location>
</feature>
<evidence type="ECO:0000313" key="3">
    <source>
        <dbReference type="Proteomes" id="UP001530293"/>
    </source>
</evidence>